<dbReference type="EMBL" id="ODYU01003171">
    <property type="protein sequence ID" value="SOQ41577.1"/>
    <property type="molecule type" value="Genomic_DNA"/>
</dbReference>
<feature type="region of interest" description="Disordered" evidence="1">
    <location>
        <begin position="115"/>
        <end position="138"/>
    </location>
</feature>
<proteinExistence type="predicted"/>
<dbReference type="AlphaFoldDB" id="A0A2H1VL81"/>
<sequence length="138" mass="15361">MGRWPRATNSRGCQEGATIFSPGVSVALTPALGFGRSGLFKFRTQKHPPSVEPISTHSFFVHIGATLGFASMSWVRLQTYLQVHNAHDTQTRNNNIWKTQIYSVRESNPLHVARQPVAQPPRQPCSLTTTMAKPSYVE</sequence>
<evidence type="ECO:0000313" key="2">
    <source>
        <dbReference type="EMBL" id="SOQ41577.1"/>
    </source>
</evidence>
<evidence type="ECO:0000256" key="1">
    <source>
        <dbReference type="SAM" id="MobiDB-lite"/>
    </source>
</evidence>
<gene>
    <name evidence="2" type="ORF">SFRICE_013076</name>
</gene>
<accession>A0A2H1VL81</accession>
<reference evidence="2" key="1">
    <citation type="submission" date="2016-07" db="EMBL/GenBank/DDBJ databases">
        <authorList>
            <person name="Bretaudeau A."/>
        </authorList>
    </citation>
    <scope>NUCLEOTIDE SEQUENCE</scope>
    <source>
        <strain evidence="2">Rice</strain>
        <tissue evidence="2">Whole body</tissue>
    </source>
</reference>
<name>A0A2H1VL81_SPOFR</name>
<protein>
    <submittedName>
        <fullName evidence="2">SFRICE_013076</fullName>
    </submittedName>
</protein>
<organism evidence="2">
    <name type="scientific">Spodoptera frugiperda</name>
    <name type="common">Fall armyworm</name>
    <dbReference type="NCBI Taxonomy" id="7108"/>
    <lineage>
        <taxon>Eukaryota</taxon>
        <taxon>Metazoa</taxon>
        <taxon>Ecdysozoa</taxon>
        <taxon>Arthropoda</taxon>
        <taxon>Hexapoda</taxon>
        <taxon>Insecta</taxon>
        <taxon>Pterygota</taxon>
        <taxon>Neoptera</taxon>
        <taxon>Endopterygota</taxon>
        <taxon>Lepidoptera</taxon>
        <taxon>Glossata</taxon>
        <taxon>Ditrysia</taxon>
        <taxon>Noctuoidea</taxon>
        <taxon>Noctuidae</taxon>
        <taxon>Amphipyrinae</taxon>
        <taxon>Spodoptera</taxon>
    </lineage>
</organism>